<reference evidence="6 7" key="1">
    <citation type="submission" date="2013-08" db="EMBL/GenBank/DDBJ databases">
        <title>Genome sequencing of Lysobacter.</title>
        <authorList>
            <person name="Zhang S."/>
            <person name="Wang G."/>
        </authorList>
    </citation>
    <scope>NUCLEOTIDE SEQUENCE [LARGE SCALE GENOMIC DNA]</scope>
    <source>
        <strain evidence="6 7">Ko07</strain>
    </source>
</reference>
<dbReference type="InterPro" id="IPR019734">
    <property type="entry name" value="TPR_rpt"/>
</dbReference>
<dbReference type="PROSITE" id="PS00108">
    <property type="entry name" value="PROTEIN_KINASE_ST"/>
    <property type="match status" value="1"/>
</dbReference>
<evidence type="ECO:0000256" key="4">
    <source>
        <dbReference type="ARBA" id="ARBA00022840"/>
    </source>
</evidence>
<protein>
    <recommendedName>
        <fullName evidence="5">Protein kinase domain-containing protein</fullName>
    </recommendedName>
</protein>
<keyword evidence="1" id="KW-0808">Transferase</keyword>
<name>A0A0A0EP24_9GAMM</name>
<dbReference type="eggNOG" id="COG0515">
    <property type="taxonomic scope" value="Bacteria"/>
</dbReference>
<dbReference type="eggNOG" id="COG0457">
    <property type="taxonomic scope" value="Bacteria"/>
</dbReference>
<dbReference type="Gene3D" id="1.25.40.10">
    <property type="entry name" value="Tetratricopeptide repeat domain"/>
    <property type="match status" value="2"/>
</dbReference>
<dbReference type="PROSITE" id="PS50011">
    <property type="entry name" value="PROTEIN_KINASE_DOM"/>
    <property type="match status" value="1"/>
</dbReference>
<dbReference type="EMBL" id="AVPS01000001">
    <property type="protein sequence ID" value="KGM52751.1"/>
    <property type="molecule type" value="Genomic_DNA"/>
</dbReference>
<keyword evidence="4" id="KW-0067">ATP-binding</keyword>
<keyword evidence="3" id="KW-0418">Kinase</keyword>
<dbReference type="Proteomes" id="UP000030017">
    <property type="component" value="Unassembled WGS sequence"/>
</dbReference>
<dbReference type="SUPFAM" id="SSF56112">
    <property type="entry name" value="Protein kinase-like (PK-like)"/>
    <property type="match status" value="1"/>
</dbReference>
<dbReference type="InterPro" id="IPR000719">
    <property type="entry name" value="Prot_kinase_dom"/>
</dbReference>
<evidence type="ECO:0000256" key="3">
    <source>
        <dbReference type="ARBA" id="ARBA00022777"/>
    </source>
</evidence>
<evidence type="ECO:0000313" key="7">
    <source>
        <dbReference type="Proteomes" id="UP000030017"/>
    </source>
</evidence>
<sequence length="951" mass="104896">MDPARWQQLSPLLDELFERDAAARAARLQALRADDAALADELEALIALDEAQEDFLAEPVVAHHHGVLPGSQVGPYRLEHLLGEGGMGQVWLASRADGLYQRRVGLKLLRPGLADTNLRLRFTRERQILARLAHPHIARLLDAGISADGLPYLALEYVDGAPITDYCRDRNTSLTDRLRMFEQICAAVSHAHANLIVHRDLKPSNILVTPAGDVRLLDFGIAKLLDSDIAPERTRTGTRAFTLHYAAPEQIRGEPVTTMTDVYSLGVVLYELLADAKPYRLKRDSDAAWEEAILHHDPARPSQAMLQQTGTTTRSHHETAIRRRRARTLAGDLDNIVLKTLSKRPEHRYPSVEALTQDLLRYASGRPVRARPQSWGYRLRKFLSRHRWPLATGTLTALVLTAALTIVAWQAREAVNEAARAQAMQAFMVGVFEGAGGTRDGEPMNLRDLLSISVERGQRELVRQPRALAEVLGVVARLRTGLGDYPEARTLLDQQARLIQLSGDAPASLQLESLTQRGRVARLLGDAAGCIALMQPALERARHEQAQLPPQVTEFYSQLGRCRRAQGERQGARQLFERSLALRREGGGSAVGVVENLMDLAGLHADANDTPTALREFSAARDRLQREAGDRHPLLIDIHRNLGHLHRAQGRLDRATQELGIALAVTREVHGPQHPTTLAVQRQLTTLQAEQGLYAEAATDLRESQRLLSQRLGPDHAELADTYRALGQVEWELGDTPAALAALQHVVRIRRDRAQPTAVADALLDLAAVLHASGQDARARPLLLEVRALAQGGAAYARAGEADRLLGEVEIALGRNEDGALHLQHALEQLRRERGADDPQTRQAELALAYHRANHLAGQPLAVDGLSQLDVLGRLPDSRIELRETTWRARAYAAQLRCHGPGRPEAVQQLQLLDDTLRQARPEGGAVRREVDVIRAGCDVPGLPGRPLARR</sequence>
<evidence type="ECO:0000313" key="6">
    <source>
        <dbReference type="EMBL" id="KGM52751.1"/>
    </source>
</evidence>
<dbReference type="SMART" id="SM00220">
    <property type="entry name" value="S_TKc"/>
    <property type="match status" value="1"/>
</dbReference>
<dbReference type="SUPFAM" id="SSF48452">
    <property type="entry name" value="TPR-like"/>
    <property type="match status" value="3"/>
</dbReference>
<evidence type="ECO:0000259" key="5">
    <source>
        <dbReference type="PROSITE" id="PS50011"/>
    </source>
</evidence>
<dbReference type="STRING" id="1122185.N792_00430"/>
<dbReference type="Gene3D" id="1.10.510.10">
    <property type="entry name" value="Transferase(Phosphotransferase) domain 1"/>
    <property type="match status" value="1"/>
</dbReference>
<keyword evidence="2" id="KW-0547">Nucleotide-binding</keyword>
<evidence type="ECO:0000256" key="2">
    <source>
        <dbReference type="ARBA" id="ARBA00022741"/>
    </source>
</evidence>
<dbReference type="RefSeq" id="WP_036191418.1">
    <property type="nucleotide sequence ID" value="NZ_AVPS01000001.1"/>
</dbReference>
<proteinExistence type="predicted"/>
<dbReference type="PANTHER" id="PTHR43289">
    <property type="entry name" value="MITOGEN-ACTIVATED PROTEIN KINASE KINASE KINASE 20-RELATED"/>
    <property type="match status" value="1"/>
</dbReference>
<dbReference type="Gene3D" id="3.30.200.20">
    <property type="entry name" value="Phosphorylase Kinase, domain 1"/>
    <property type="match status" value="1"/>
</dbReference>
<dbReference type="GO" id="GO:0004674">
    <property type="term" value="F:protein serine/threonine kinase activity"/>
    <property type="evidence" value="ECO:0007669"/>
    <property type="project" value="TreeGrafter"/>
</dbReference>
<dbReference type="Pfam" id="PF13424">
    <property type="entry name" value="TPR_12"/>
    <property type="match status" value="1"/>
</dbReference>
<feature type="domain" description="Protein kinase" evidence="5">
    <location>
        <begin position="76"/>
        <end position="360"/>
    </location>
</feature>
<evidence type="ECO:0000256" key="1">
    <source>
        <dbReference type="ARBA" id="ARBA00022679"/>
    </source>
</evidence>
<accession>A0A0A0EP24</accession>
<dbReference type="GO" id="GO:0005524">
    <property type="term" value="F:ATP binding"/>
    <property type="evidence" value="ECO:0007669"/>
    <property type="project" value="UniProtKB-KW"/>
</dbReference>
<dbReference type="InterPro" id="IPR011990">
    <property type="entry name" value="TPR-like_helical_dom_sf"/>
</dbReference>
<dbReference type="InterPro" id="IPR008271">
    <property type="entry name" value="Ser/Thr_kinase_AS"/>
</dbReference>
<dbReference type="Pfam" id="PF13374">
    <property type="entry name" value="TPR_10"/>
    <property type="match status" value="1"/>
</dbReference>
<dbReference type="InterPro" id="IPR011009">
    <property type="entry name" value="Kinase-like_dom_sf"/>
</dbReference>
<gene>
    <name evidence="6" type="ORF">N792_00430</name>
</gene>
<keyword evidence="7" id="KW-1185">Reference proteome</keyword>
<dbReference type="Pfam" id="PF00069">
    <property type="entry name" value="Pkinase"/>
    <property type="match status" value="1"/>
</dbReference>
<dbReference type="AlphaFoldDB" id="A0A0A0EP24"/>
<dbReference type="OrthoDB" id="9801841at2"/>
<organism evidence="6 7">
    <name type="scientific">Lysobacter concretionis Ko07 = DSM 16239</name>
    <dbReference type="NCBI Taxonomy" id="1122185"/>
    <lineage>
        <taxon>Bacteria</taxon>
        <taxon>Pseudomonadati</taxon>
        <taxon>Pseudomonadota</taxon>
        <taxon>Gammaproteobacteria</taxon>
        <taxon>Lysobacterales</taxon>
        <taxon>Lysobacteraceae</taxon>
        <taxon>Novilysobacter</taxon>
    </lineage>
</organism>
<comment type="caution">
    <text evidence="6">The sequence shown here is derived from an EMBL/GenBank/DDBJ whole genome shotgun (WGS) entry which is preliminary data.</text>
</comment>
<dbReference type="PANTHER" id="PTHR43289:SF34">
    <property type="entry name" value="SERINE_THREONINE-PROTEIN KINASE YBDM-RELATED"/>
    <property type="match status" value="1"/>
</dbReference>
<dbReference type="SMART" id="SM00028">
    <property type="entry name" value="TPR"/>
    <property type="match status" value="4"/>
</dbReference>
<dbReference type="CDD" id="cd14014">
    <property type="entry name" value="STKc_PknB_like"/>
    <property type="match status" value="1"/>
</dbReference>